<keyword evidence="12" id="KW-1185">Reference proteome</keyword>
<dbReference type="PROSITE" id="PS51514">
    <property type="entry name" value="BRX"/>
    <property type="match status" value="1"/>
</dbReference>
<keyword evidence="1" id="KW-0479">Metal-binding</keyword>
<name>A0A444ZKL8_ARAHY</name>
<feature type="region of interest" description="Disordered" evidence="8">
    <location>
        <begin position="850"/>
        <end position="878"/>
    </location>
</feature>
<evidence type="ECO:0000256" key="4">
    <source>
        <dbReference type="ARBA" id="ARBA00022833"/>
    </source>
</evidence>
<dbReference type="SUPFAM" id="SSF50985">
    <property type="entry name" value="RCC1/BLIP-II"/>
    <property type="match status" value="1"/>
</dbReference>
<gene>
    <name evidence="11" type="ORF">Ahy_B04g071366</name>
</gene>
<evidence type="ECO:0000259" key="10">
    <source>
        <dbReference type="PROSITE" id="PS51514"/>
    </source>
</evidence>
<dbReference type="InterPro" id="IPR013083">
    <property type="entry name" value="Znf_RING/FYVE/PHD"/>
</dbReference>
<evidence type="ECO:0000256" key="8">
    <source>
        <dbReference type="SAM" id="MobiDB-lite"/>
    </source>
</evidence>
<feature type="repeat" description="RCC1" evidence="6">
    <location>
        <begin position="313"/>
        <end position="364"/>
    </location>
</feature>
<dbReference type="AlphaFoldDB" id="A0A444ZKL8"/>
<accession>A0A444ZKL8</accession>
<dbReference type="SUPFAM" id="SSF57903">
    <property type="entry name" value="FYVE/PHD zinc finger"/>
    <property type="match status" value="1"/>
</dbReference>
<feature type="compositionally biased region" description="Polar residues" evidence="8">
    <location>
        <begin position="708"/>
        <end position="727"/>
    </location>
</feature>
<feature type="repeat" description="RCC1" evidence="6">
    <location>
        <begin position="199"/>
        <end position="250"/>
    </location>
</feature>
<reference evidence="11 12" key="1">
    <citation type="submission" date="2019-01" db="EMBL/GenBank/DDBJ databases">
        <title>Sequencing of cultivated peanut Arachis hypogaea provides insights into genome evolution and oil improvement.</title>
        <authorList>
            <person name="Chen X."/>
        </authorList>
    </citation>
    <scope>NUCLEOTIDE SEQUENCE [LARGE SCALE GENOMIC DNA]</scope>
    <source>
        <strain evidence="12">cv. Fuhuasheng</strain>
        <tissue evidence="11">Leaves</tissue>
    </source>
</reference>
<feature type="domain" description="FYVE-type" evidence="9">
    <location>
        <begin position="421"/>
        <end position="483"/>
    </location>
</feature>
<dbReference type="GO" id="GO:0008270">
    <property type="term" value="F:zinc ion binding"/>
    <property type="evidence" value="ECO:0007669"/>
    <property type="project" value="UniProtKB-KW"/>
</dbReference>
<evidence type="ECO:0000313" key="11">
    <source>
        <dbReference type="EMBL" id="RYR14698.1"/>
    </source>
</evidence>
<keyword evidence="2" id="KW-0677">Repeat</keyword>
<evidence type="ECO:0000256" key="7">
    <source>
        <dbReference type="SAM" id="Coils"/>
    </source>
</evidence>
<proteinExistence type="predicted"/>
<feature type="compositionally biased region" description="Basic and acidic residues" evidence="8">
    <location>
        <begin position="736"/>
        <end position="761"/>
    </location>
</feature>
<dbReference type="PRINTS" id="PR00633">
    <property type="entry name" value="RCCNDNSATION"/>
</dbReference>
<feature type="domain" description="BRX" evidence="10">
    <location>
        <begin position="796"/>
        <end position="851"/>
    </location>
</feature>
<dbReference type="Pfam" id="PF01363">
    <property type="entry name" value="FYVE"/>
    <property type="match status" value="1"/>
</dbReference>
<dbReference type="InterPro" id="IPR000306">
    <property type="entry name" value="Znf_FYVE"/>
</dbReference>
<evidence type="ECO:0008006" key="13">
    <source>
        <dbReference type="Google" id="ProtNLM"/>
    </source>
</evidence>
<dbReference type="Pfam" id="PF25390">
    <property type="entry name" value="WD40_RLD"/>
    <property type="match status" value="1"/>
</dbReference>
<dbReference type="SMART" id="SM00064">
    <property type="entry name" value="FYVE"/>
    <property type="match status" value="1"/>
</dbReference>
<dbReference type="InterPro" id="IPR058923">
    <property type="entry name" value="RCC1-like_dom"/>
</dbReference>
<evidence type="ECO:0000256" key="2">
    <source>
        <dbReference type="ARBA" id="ARBA00022737"/>
    </source>
</evidence>
<feature type="compositionally biased region" description="Pro residues" evidence="8">
    <location>
        <begin position="570"/>
        <end position="582"/>
    </location>
</feature>
<keyword evidence="7" id="KW-0175">Coiled coil</keyword>
<evidence type="ECO:0000313" key="12">
    <source>
        <dbReference type="Proteomes" id="UP000289738"/>
    </source>
</evidence>
<feature type="repeat" description="RCC1" evidence="6">
    <location>
        <begin position="261"/>
        <end position="312"/>
    </location>
</feature>
<feature type="repeat" description="RCC1" evidence="6">
    <location>
        <begin position="92"/>
        <end position="143"/>
    </location>
</feature>
<dbReference type="InterPro" id="IPR013591">
    <property type="entry name" value="Brevis_radix_dom"/>
</dbReference>
<dbReference type="PROSITE" id="PS00626">
    <property type="entry name" value="RCC1_2"/>
    <property type="match status" value="2"/>
</dbReference>
<feature type="compositionally biased region" description="Polar residues" evidence="8">
    <location>
        <begin position="850"/>
        <end position="864"/>
    </location>
</feature>
<evidence type="ECO:0000259" key="9">
    <source>
        <dbReference type="PROSITE" id="PS50178"/>
    </source>
</evidence>
<dbReference type="EMBL" id="SDMP01000014">
    <property type="protein sequence ID" value="RYR14698.1"/>
    <property type="molecule type" value="Genomic_DNA"/>
</dbReference>
<evidence type="ECO:0000256" key="1">
    <source>
        <dbReference type="ARBA" id="ARBA00022723"/>
    </source>
</evidence>
<dbReference type="FunFam" id="2.130.10.30:FF:000028">
    <property type="entry name" value="PH, RCC1 and FYVE domains-containing protein 1"/>
    <property type="match status" value="1"/>
</dbReference>
<dbReference type="PANTHER" id="PTHR22870:SF467">
    <property type="entry name" value="CHROMATIN REGULATOR PHD FAMILY-RELATED"/>
    <property type="match status" value="1"/>
</dbReference>
<dbReference type="PANTHER" id="PTHR22870">
    <property type="entry name" value="REGULATOR OF CHROMOSOME CONDENSATION"/>
    <property type="match status" value="1"/>
</dbReference>
<evidence type="ECO:0000256" key="3">
    <source>
        <dbReference type="ARBA" id="ARBA00022771"/>
    </source>
</evidence>
<dbReference type="InterPro" id="IPR000408">
    <property type="entry name" value="Reg_chr_condens"/>
</dbReference>
<dbReference type="InterPro" id="IPR051210">
    <property type="entry name" value="Ub_ligase/GEF_domain"/>
</dbReference>
<dbReference type="PROSITE" id="PS50012">
    <property type="entry name" value="RCC1_3"/>
    <property type="match status" value="6"/>
</dbReference>
<feature type="compositionally biased region" description="Polar residues" evidence="8">
    <location>
        <begin position="765"/>
        <end position="785"/>
    </location>
</feature>
<dbReference type="Gene3D" id="3.30.40.10">
    <property type="entry name" value="Zinc/RING finger domain, C3HC4 (zinc finger)"/>
    <property type="match status" value="1"/>
</dbReference>
<feature type="repeat" description="RCC1" evidence="6">
    <location>
        <begin position="144"/>
        <end position="198"/>
    </location>
</feature>
<feature type="region of interest" description="Disordered" evidence="8">
    <location>
        <begin position="568"/>
        <end position="605"/>
    </location>
</feature>
<feature type="compositionally biased region" description="Basic and acidic residues" evidence="8">
    <location>
        <begin position="786"/>
        <end position="795"/>
    </location>
</feature>
<dbReference type="STRING" id="3818.A0A444ZKL8"/>
<sequence length="878" mass="96039">MLPRTSIDGFRVSVSSTPSCSSGGSGPEDIESLGDLYIWGQIWADVSPDSFGTQLPPMTDVLLPKPLEANIVLDVQQIASGVHHIALVTRQGEVFTWGEESGGRLGHGIDKDFGQPHLVEFLAVTNVDYVACGENHTCALTTSDELYSWGDGAYNVGLLGHGSDSSHWIPKRVSGPLEGHQVISVACGTWHSALATANGKLFTFGDGTFGVLGHGDRESVLYPKEVQLLSGLRTLKVACGVWHTAAIVEVTLQSSSNVSSRKLFTWGDGDKYRLGHGNKETYLQPTCVSSLIELNFHQIACGNTMTVALTTSGHIFTMGGTEHGQLGNPLSDGKVPMLVQDKLVGEYVEEISCGSHHVAVLTSRSELYTWGKGANGRLGHGDTEDRKGPTIVEALKERHVKNISCGSKFTTCICIHKWVSGVDQSSCTACRQPFGFTRKRHNCYNCGLVHCHGCSSKKALRAALAPTPGKPHRVCDSCYTKIKNVESNSGAIFNRRATTPPRTSIDGRERFTLGEIRSSRTLFPLSRIHKTTTEQVVQVPSLVQLKDVAFPSSTGSIMQNLLKPTIAAIPPTPSPPPTPPLISRPASPYARRPSPTRSGTGGFSRSLIDSLRKTNELKNQEVSKLQKQIQSLKQKSDMKDVENQKLRQHIKEATTLAADESSKHKAMLEIFECTIIQLKQMAEKLPPEILETENLRIALTQAEDFLKENSTSETFSAPSISESTRQNAPDPATDIGDSKMQEHNTEENHETAASDPSHDEGNVLQERNGSSVSDNRTAVQPQSSEETSRLARDGETQVIEQFEPGVYVTLIVRPNGVKIFRRVRFSKRRFHEQQAEEWWNINKERVLQRYGQQARSDANASSSIPAPPTEENIEAAPT</sequence>
<protein>
    <recommendedName>
        <fullName evidence="13">FYVE-type domain-containing protein</fullName>
    </recommendedName>
</protein>
<evidence type="ECO:0000256" key="5">
    <source>
        <dbReference type="PROSITE-ProRule" id="PRU00091"/>
    </source>
</evidence>
<feature type="repeat" description="RCC1" evidence="6">
    <location>
        <begin position="365"/>
        <end position="416"/>
    </location>
</feature>
<organism evidence="11 12">
    <name type="scientific">Arachis hypogaea</name>
    <name type="common">Peanut</name>
    <dbReference type="NCBI Taxonomy" id="3818"/>
    <lineage>
        <taxon>Eukaryota</taxon>
        <taxon>Viridiplantae</taxon>
        <taxon>Streptophyta</taxon>
        <taxon>Embryophyta</taxon>
        <taxon>Tracheophyta</taxon>
        <taxon>Spermatophyta</taxon>
        <taxon>Magnoliopsida</taxon>
        <taxon>eudicotyledons</taxon>
        <taxon>Gunneridae</taxon>
        <taxon>Pentapetalae</taxon>
        <taxon>rosids</taxon>
        <taxon>fabids</taxon>
        <taxon>Fabales</taxon>
        <taxon>Fabaceae</taxon>
        <taxon>Papilionoideae</taxon>
        <taxon>50 kb inversion clade</taxon>
        <taxon>dalbergioids sensu lato</taxon>
        <taxon>Dalbergieae</taxon>
        <taxon>Pterocarpus clade</taxon>
        <taxon>Arachis</taxon>
    </lineage>
</organism>
<feature type="region of interest" description="Disordered" evidence="8">
    <location>
        <begin position="708"/>
        <end position="796"/>
    </location>
</feature>
<dbReference type="CDD" id="cd00065">
    <property type="entry name" value="FYVE_like_SF"/>
    <property type="match status" value="1"/>
</dbReference>
<dbReference type="Proteomes" id="UP000289738">
    <property type="component" value="Chromosome B04"/>
</dbReference>
<feature type="compositionally biased region" description="Low complexity" evidence="8">
    <location>
        <begin position="583"/>
        <end position="598"/>
    </location>
</feature>
<comment type="caution">
    <text evidence="11">The sequence shown here is derived from an EMBL/GenBank/DDBJ whole genome shotgun (WGS) entry which is preliminary data.</text>
</comment>
<dbReference type="InterPro" id="IPR009091">
    <property type="entry name" value="RCC1/BLIP-II"/>
</dbReference>
<dbReference type="InterPro" id="IPR017455">
    <property type="entry name" value="Znf_FYVE-rel"/>
</dbReference>
<keyword evidence="4" id="KW-0862">Zinc</keyword>
<dbReference type="PROSITE" id="PS50178">
    <property type="entry name" value="ZF_FYVE"/>
    <property type="match status" value="1"/>
</dbReference>
<keyword evidence="3 5" id="KW-0863">Zinc-finger</keyword>
<dbReference type="InterPro" id="IPR011011">
    <property type="entry name" value="Znf_FYVE_PHD"/>
</dbReference>
<feature type="coiled-coil region" evidence="7">
    <location>
        <begin position="608"/>
        <end position="635"/>
    </location>
</feature>
<evidence type="ECO:0000256" key="6">
    <source>
        <dbReference type="PROSITE-ProRule" id="PRU00235"/>
    </source>
</evidence>
<dbReference type="Gene3D" id="2.130.10.30">
    <property type="entry name" value="Regulator of chromosome condensation 1/beta-lactamase-inhibitor protein II"/>
    <property type="match status" value="2"/>
</dbReference>
<dbReference type="Pfam" id="PF08381">
    <property type="entry name" value="BRX"/>
    <property type="match status" value="1"/>
</dbReference>